<dbReference type="GeneID" id="83182648"/>
<dbReference type="OrthoDB" id="92161at2759"/>
<protein>
    <recommendedName>
        <fullName evidence="1">Glutamine amidotransferase domain-containing protein</fullName>
    </recommendedName>
</protein>
<feature type="domain" description="Glutamine amidotransferase" evidence="1">
    <location>
        <begin position="55"/>
        <end position="206"/>
    </location>
</feature>
<dbReference type="Gene3D" id="3.40.50.880">
    <property type="match status" value="1"/>
</dbReference>
<keyword evidence="3" id="KW-1185">Reference proteome</keyword>
<dbReference type="Proteomes" id="UP001150904">
    <property type="component" value="Unassembled WGS sequence"/>
</dbReference>
<dbReference type="PROSITE" id="PS51273">
    <property type="entry name" value="GATASE_TYPE_1"/>
    <property type="match status" value="1"/>
</dbReference>
<sequence length="224" mass="24835">MQRHLRIAVLEAGTPLPAVNAYYKDEGYCGIFSALLRSSAKILGKECLDPDTGLQITKWDVVDAQEYPKLEDIDAVLITGSKHNSYEDVPWINRLVKFTQQVLAQDRVRILGICFGHQIVGRALGAKVGRNDQGWEIAVCDMDLTEEGKELFGLEKIRIQQMHQGIVYNCPPGVTLLGSSPRCAVQGIYAPRRFVTVQGHPEFTGAIEKVVIHSRAKAGIFSED</sequence>
<proteinExistence type="predicted"/>
<dbReference type="SUPFAM" id="SSF52317">
    <property type="entry name" value="Class I glutamine amidotransferase-like"/>
    <property type="match status" value="1"/>
</dbReference>
<dbReference type="AlphaFoldDB" id="A0A9W9JF49"/>
<organism evidence="2 3">
    <name type="scientific">Penicillium cinerascens</name>
    <dbReference type="NCBI Taxonomy" id="70096"/>
    <lineage>
        <taxon>Eukaryota</taxon>
        <taxon>Fungi</taxon>
        <taxon>Dikarya</taxon>
        <taxon>Ascomycota</taxon>
        <taxon>Pezizomycotina</taxon>
        <taxon>Eurotiomycetes</taxon>
        <taxon>Eurotiomycetidae</taxon>
        <taxon>Eurotiales</taxon>
        <taxon>Aspergillaceae</taxon>
        <taxon>Penicillium</taxon>
    </lineage>
</organism>
<dbReference type="GO" id="GO:0005634">
    <property type="term" value="C:nucleus"/>
    <property type="evidence" value="ECO:0007669"/>
    <property type="project" value="TreeGrafter"/>
</dbReference>
<dbReference type="InterPro" id="IPR017926">
    <property type="entry name" value="GATASE"/>
</dbReference>
<accession>A0A9W9JF49</accession>
<reference evidence="2" key="1">
    <citation type="submission" date="2022-12" db="EMBL/GenBank/DDBJ databases">
        <authorList>
            <person name="Petersen C."/>
        </authorList>
    </citation>
    <scope>NUCLEOTIDE SEQUENCE</scope>
    <source>
        <strain evidence="2">IBT 15544</strain>
    </source>
</reference>
<dbReference type="PANTHER" id="PTHR42695:SF5">
    <property type="entry name" value="GLUTAMINE AMIDOTRANSFERASE YLR126C-RELATED"/>
    <property type="match status" value="1"/>
</dbReference>
<reference evidence="2" key="2">
    <citation type="journal article" date="2023" name="IMA Fungus">
        <title>Comparative genomic study of the Penicillium genus elucidates a diverse pangenome and 15 lateral gene transfer events.</title>
        <authorList>
            <person name="Petersen C."/>
            <person name="Sorensen T."/>
            <person name="Nielsen M.R."/>
            <person name="Sondergaard T.E."/>
            <person name="Sorensen J.L."/>
            <person name="Fitzpatrick D.A."/>
            <person name="Frisvad J.C."/>
            <person name="Nielsen K.L."/>
        </authorList>
    </citation>
    <scope>NUCLEOTIDE SEQUENCE</scope>
    <source>
        <strain evidence="2">IBT 15544</strain>
    </source>
</reference>
<gene>
    <name evidence="2" type="ORF">N7498_008285</name>
</gene>
<dbReference type="CDD" id="cd01741">
    <property type="entry name" value="GATase1_1"/>
    <property type="match status" value="1"/>
</dbReference>
<dbReference type="Pfam" id="PF00117">
    <property type="entry name" value="GATase"/>
    <property type="match status" value="1"/>
</dbReference>
<name>A0A9W9JF49_9EURO</name>
<evidence type="ECO:0000313" key="3">
    <source>
        <dbReference type="Proteomes" id="UP001150904"/>
    </source>
</evidence>
<dbReference type="InterPro" id="IPR029062">
    <property type="entry name" value="Class_I_gatase-like"/>
</dbReference>
<dbReference type="EMBL" id="JAPQKR010000015">
    <property type="protein sequence ID" value="KAJ5194847.1"/>
    <property type="molecule type" value="Genomic_DNA"/>
</dbReference>
<evidence type="ECO:0000313" key="2">
    <source>
        <dbReference type="EMBL" id="KAJ5194847.1"/>
    </source>
</evidence>
<comment type="caution">
    <text evidence="2">The sequence shown here is derived from an EMBL/GenBank/DDBJ whole genome shotgun (WGS) entry which is preliminary data.</text>
</comment>
<dbReference type="PANTHER" id="PTHR42695">
    <property type="entry name" value="GLUTAMINE AMIDOTRANSFERASE YLR126C-RELATED"/>
    <property type="match status" value="1"/>
</dbReference>
<dbReference type="GO" id="GO:0005829">
    <property type="term" value="C:cytosol"/>
    <property type="evidence" value="ECO:0007669"/>
    <property type="project" value="TreeGrafter"/>
</dbReference>
<evidence type="ECO:0000259" key="1">
    <source>
        <dbReference type="Pfam" id="PF00117"/>
    </source>
</evidence>
<dbReference type="RefSeq" id="XP_058305335.1">
    <property type="nucleotide sequence ID" value="XM_058455347.1"/>
</dbReference>
<dbReference type="InterPro" id="IPR044992">
    <property type="entry name" value="ChyE-like"/>
</dbReference>